<name>A0ABW5L1N5_9SPHI</name>
<keyword evidence="2" id="KW-1185">Reference proteome</keyword>
<evidence type="ECO:0000313" key="2">
    <source>
        <dbReference type="Proteomes" id="UP001597440"/>
    </source>
</evidence>
<dbReference type="RefSeq" id="WP_380892699.1">
    <property type="nucleotide sequence ID" value="NZ_JBHULD010000013.1"/>
</dbReference>
<evidence type="ECO:0000313" key="1">
    <source>
        <dbReference type="EMBL" id="MFD2554493.1"/>
    </source>
</evidence>
<protein>
    <recommendedName>
        <fullName evidence="3">DUF4595 domain-containing protein</fullName>
    </recommendedName>
</protein>
<reference evidence="2" key="1">
    <citation type="journal article" date="2019" name="Int. J. Syst. Evol. Microbiol.">
        <title>The Global Catalogue of Microorganisms (GCM) 10K type strain sequencing project: providing services to taxonomists for standard genome sequencing and annotation.</title>
        <authorList>
            <consortium name="The Broad Institute Genomics Platform"/>
            <consortium name="The Broad Institute Genome Sequencing Center for Infectious Disease"/>
            <person name="Wu L."/>
            <person name="Ma J."/>
        </authorList>
    </citation>
    <scope>NUCLEOTIDE SEQUENCE [LARGE SCALE GENOMIC DNA]</scope>
    <source>
        <strain evidence="2">KCTC 52298</strain>
    </source>
</reference>
<dbReference type="Proteomes" id="UP001597440">
    <property type="component" value="Unassembled WGS sequence"/>
</dbReference>
<gene>
    <name evidence="1" type="ORF">ACFSQW_08835</name>
</gene>
<evidence type="ECO:0008006" key="3">
    <source>
        <dbReference type="Google" id="ProtNLM"/>
    </source>
</evidence>
<organism evidence="1 2">
    <name type="scientific">Sphingobacterium tabacisoli</name>
    <dbReference type="NCBI Taxonomy" id="2044855"/>
    <lineage>
        <taxon>Bacteria</taxon>
        <taxon>Pseudomonadati</taxon>
        <taxon>Bacteroidota</taxon>
        <taxon>Sphingobacteriia</taxon>
        <taxon>Sphingobacteriales</taxon>
        <taxon>Sphingobacteriaceae</taxon>
        <taxon>Sphingobacterium</taxon>
    </lineage>
</organism>
<comment type="caution">
    <text evidence="1">The sequence shown here is derived from an EMBL/GenBank/DDBJ whole genome shotgun (WGS) entry which is preliminary data.</text>
</comment>
<accession>A0ABW5L1N5</accession>
<sequence length="267" mass="29159">MNVKSLALTGVFVALLGGVVAQERLSDGTVNGSSAINQNAILELASRNKGILHTRVALEMTTKANPMQAHVAGLMVYNTETKNDVVPGIYYNDGTKWVLASGGKATSISYNPETYEISFIDINGNPVKLDFRKIVQSNQTITTLVDNKNGTYVYTSESGVQTIINVTADVTNTFEQIINNEKVKNEFITLIKNTGGNVYYNDEKFTFLTKDGEVKEILLKELVESNETLTVLSYLPGSNQLTYQDEKGAPHVLDLGTGSLAYNDKSN</sequence>
<dbReference type="EMBL" id="JBHULD010000013">
    <property type="protein sequence ID" value="MFD2554493.1"/>
    <property type="molecule type" value="Genomic_DNA"/>
</dbReference>
<feature type="non-terminal residue" evidence="1">
    <location>
        <position position="267"/>
    </location>
</feature>
<proteinExistence type="predicted"/>